<dbReference type="Pfam" id="PF01549">
    <property type="entry name" value="ShK"/>
    <property type="match status" value="2"/>
</dbReference>
<name>A0AA39I2P5_9BILA</name>
<feature type="domain" description="ShKT" evidence="2">
    <location>
        <begin position="92"/>
        <end position="129"/>
    </location>
</feature>
<keyword evidence="1" id="KW-1015">Disulfide bond</keyword>
<dbReference type="PANTHER" id="PTHR21724:SF109">
    <property type="entry name" value="SHKT DOMAIN-CONTAINING PROTEIN"/>
    <property type="match status" value="1"/>
</dbReference>
<dbReference type="PANTHER" id="PTHR21724">
    <property type="entry name" value="SHKT DOMAIN-CONTAINING PROTEIN"/>
    <property type="match status" value="1"/>
</dbReference>
<dbReference type="EMBL" id="JAUCMV010000002">
    <property type="protein sequence ID" value="KAK0415377.1"/>
    <property type="molecule type" value="Genomic_DNA"/>
</dbReference>
<keyword evidence="4" id="KW-1185">Reference proteome</keyword>
<dbReference type="PROSITE" id="PS51670">
    <property type="entry name" value="SHKT"/>
    <property type="match status" value="2"/>
</dbReference>
<evidence type="ECO:0000313" key="4">
    <source>
        <dbReference type="Proteomes" id="UP001175271"/>
    </source>
</evidence>
<evidence type="ECO:0000259" key="2">
    <source>
        <dbReference type="PROSITE" id="PS51670"/>
    </source>
</evidence>
<accession>A0AA39I2P5</accession>
<gene>
    <name evidence="3" type="ORF">QR680_011913</name>
</gene>
<evidence type="ECO:0000256" key="1">
    <source>
        <dbReference type="PROSITE-ProRule" id="PRU01005"/>
    </source>
</evidence>
<dbReference type="AlphaFoldDB" id="A0AA39I2P5"/>
<sequence>MCPEPEDVCHLNFACCYGYEPLPTTETPTTLAPIPLTPQPPPIQGCRDHLSECRKKAYLCRHDSYRSFMITYCARSCHICTYSSPVYRPQACEDANLNCPEWVHNGFCSSGAYTKVEKERLCARSCGLCVERPEALPPPVPRPISTYTLYNVYLIPMPRIPHHVVPMPAPIPVPSHRLVPVNVIPVQMPIVSHRVVPLPATLPPFDVKIIHLPANKN</sequence>
<dbReference type="Proteomes" id="UP001175271">
    <property type="component" value="Unassembled WGS sequence"/>
</dbReference>
<protein>
    <recommendedName>
        <fullName evidence="2">ShKT domain-containing protein</fullName>
    </recommendedName>
</protein>
<evidence type="ECO:0000313" key="3">
    <source>
        <dbReference type="EMBL" id="KAK0415377.1"/>
    </source>
</evidence>
<feature type="domain" description="ShKT" evidence="2">
    <location>
        <begin position="46"/>
        <end position="80"/>
    </location>
</feature>
<reference evidence="3" key="1">
    <citation type="submission" date="2023-06" db="EMBL/GenBank/DDBJ databases">
        <title>Genomic analysis of the entomopathogenic nematode Steinernema hermaphroditum.</title>
        <authorList>
            <person name="Schwarz E.M."/>
            <person name="Heppert J.K."/>
            <person name="Baniya A."/>
            <person name="Schwartz H.T."/>
            <person name="Tan C.-H."/>
            <person name="Antoshechkin I."/>
            <person name="Sternberg P.W."/>
            <person name="Goodrich-Blair H."/>
            <person name="Dillman A.R."/>
        </authorList>
    </citation>
    <scope>NUCLEOTIDE SEQUENCE</scope>
    <source>
        <strain evidence="3">PS9179</strain>
        <tissue evidence="3">Whole animal</tissue>
    </source>
</reference>
<comment type="caution">
    <text evidence="1">Lacks conserved residue(s) required for the propagation of feature annotation.</text>
</comment>
<dbReference type="SMART" id="SM00254">
    <property type="entry name" value="ShKT"/>
    <property type="match status" value="2"/>
</dbReference>
<dbReference type="InterPro" id="IPR003582">
    <property type="entry name" value="ShKT_dom"/>
</dbReference>
<dbReference type="Gene3D" id="1.10.10.1940">
    <property type="match status" value="2"/>
</dbReference>
<comment type="caution">
    <text evidence="3">The sequence shown here is derived from an EMBL/GenBank/DDBJ whole genome shotgun (WGS) entry which is preliminary data.</text>
</comment>
<proteinExistence type="predicted"/>
<organism evidence="3 4">
    <name type="scientific">Steinernema hermaphroditum</name>
    <dbReference type="NCBI Taxonomy" id="289476"/>
    <lineage>
        <taxon>Eukaryota</taxon>
        <taxon>Metazoa</taxon>
        <taxon>Ecdysozoa</taxon>
        <taxon>Nematoda</taxon>
        <taxon>Chromadorea</taxon>
        <taxon>Rhabditida</taxon>
        <taxon>Tylenchina</taxon>
        <taxon>Panagrolaimomorpha</taxon>
        <taxon>Strongyloidoidea</taxon>
        <taxon>Steinernematidae</taxon>
        <taxon>Steinernema</taxon>
    </lineage>
</organism>
<feature type="disulfide bond" evidence="1">
    <location>
        <begin position="46"/>
        <end position="80"/>
    </location>
</feature>